<evidence type="ECO:0000256" key="1">
    <source>
        <dbReference type="SAM" id="MobiDB-lite"/>
    </source>
</evidence>
<gene>
    <name evidence="2" type="ORF">N6G96_10345</name>
</gene>
<sequence>MKKLAVYFSTILVLFGLVYTYQVVSVRASTTDASSSSVSSESSSAPEASSSSASSSESSSESVTPNLNLTGNTTVIIGASD</sequence>
<evidence type="ECO:0008006" key="4">
    <source>
        <dbReference type="Google" id="ProtNLM"/>
    </source>
</evidence>
<feature type="compositionally biased region" description="Low complexity" evidence="1">
    <location>
        <begin position="31"/>
        <end position="64"/>
    </location>
</feature>
<keyword evidence="3" id="KW-1185">Reference proteome</keyword>
<feature type="region of interest" description="Disordered" evidence="1">
    <location>
        <begin position="31"/>
        <end position="81"/>
    </location>
</feature>
<evidence type="ECO:0000313" key="3">
    <source>
        <dbReference type="Proteomes" id="UP001302696"/>
    </source>
</evidence>
<protein>
    <recommendedName>
        <fullName evidence="4">Extracellular protein</fullName>
    </recommendedName>
</protein>
<reference evidence="3" key="1">
    <citation type="submission" date="2024-06" db="EMBL/GenBank/DDBJ databases">
        <authorList>
            <person name="Chang H.C."/>
            <person name="Mun S.Y."/>
        </authorList>
    </citation>
    <scope>NUCLEOTIDE SEQUENCE [LARGE SCALE GENOMIC DNA]</scope>
    <source>
        <strain evidence="3">KT1</strain>
    </source>
</reference>
<proteinExistence type="predicted"/>
<organism evidence="2 3">
    <name type="scientific">Pediococcus inopinatus</name>
    <dbReference type="NCBI Taxonomy" id="114090"/>
    <lineage>
        <taxon>Bacteria</taxon>
        <taxon>Bacillati</taxon>
        <taxon>Bacillota</taxon>
        <taxon>Bacilli</taxon>
        <taxon>Lactobacillales</taxon>
        <taxon>Lactobacillaceae</taxon>
        <taxon>Pediococcus</taxon>
    </lineage>
</organism>
<feature type="compositionally biased region" description="Polar residues" evidence="1">
    <location>
        <begin position="65"/>
        <end position="75"/>
    </location>
</feature>
<dbReference type="Proteomes" id="UP001302696">
    <property type="component" value="Chromosome"/>
</dbReference>
<dbReference type="EMBL" id="CP104778">
    <property type="protein sequence ID" value="WPC21643.1"/>
    <property type="molecule type" value="Genomic_DNA"/>
</dbReference>
<evidence type="ECO:0000313" key="2">
    <source>
        <dbReference type="EMBL" id="WPC21643.1"/>
    </source>
</evidence>
<dbReference type="RefSeq" id="WP_057774054.1">
    <property type="nucleotide sequence ID" value="NZ_BBIM01000045.1"/>
</dbReference>
<accession>A0ABZ0Q669</accession>
<name>A0ABZ0Q669_9LACO</name>